<proteinExistence type="predicted"/>
<dbReference type="RefSeq" id="WP_188454642.1">
    <property type="nucleotide sequence ID" value="NZ_BMFR01000004.1"/>
</dbReference>
<dbReference type="Proteomes" id="UP000622860">
    <property type="component" value="Unassembled WGS sequence"/>
</dbReference>
<protein>
    <recommendedName>
        <fullName evidence="3">YwgA family protein</fullName>
    </recommendedName>
</protein>
<dbReference type="EMBL" id="BMFR01000004">
    <property type="protein sequence ID" value="GGG70873.1"/>
    <property type="molecule type" value="Genomic_DNA"/>
</dbReference>
<evidence type="ECO:0000313" key="1">
    <source>
        <dbReference type="EMBL" id="GGG70873.1"/>
    </source>
</evidence>
<name>A0A917H895_9BACI</name>
<reference evidence="1" key="2">
    <citation type="submission" date="2020-09" db="EMBL/GenBank/DDBJ databases">
        <authorList>
            <person name="Sun Q."/>
            <person name="Zhou Y."/>
        </authorList>
    </citation>
    <scope>NUCLEOTIDE SEQUENCE</scope>
    <source>
        <strain evidence="1">CGMCC 1.12754</strain>
    </source>
</reference>
<evidence type="ECO:0000313" key="2">
    <source>
        <dbReference type="Proteomes" id="UP000622860"/>
    </source>
</evidence>
<keyword evidence="2" id="KW-1185">Reference proteome</keyword>
<gene>
    <name evidence="1" type="primary">ywgA</name>
    <name evidence="1" type="ORF">GCM10011398_13770</name>
</gene>
<reference evidence="1" key="1">
    <citation type="journal article" date="2014" name="Int. J. Syst. Evol. Microbiol.">
        <title>Complete genome sequence of Corynebacterium casei LMG S-19264T (=DSM 44701T), isolated from a smear-ripened cheese.</title>
        <authorList>
            <consortium name="US DOE Joint Genome Institute (JGI-PGF)"/>
            <person name="Walter F."/>
            <person name="Albersmeier A."/>
            <person name="Kalinowski J."/>
            <person name="Ruckert C."/>
        </authorList>
    </citation>
    <scope>NUCLEOTIDE SEQUENCE</scope>
    <source>
        <strain evidence="1">CGMCC 1.12754</strain>
    </source>
</reference>
<accession>A0A917H895</accession>
<organism evidence="1 2">
    <name type="scientific">Virgibacillus oceani</name>
    <dbReference type="NCBI Taxonomy" id="1479511"/>
    <lineage>
        <taxon>Bacteria</taxon>
        <taxon>Bacillati</taxon>
        <taxon>Bacillota</taxon>
        <taxon>Bacilli</taxon>
        <taxon>Bacillales</taxon>
        <taxon>Bacillaceae</taxon>
        <taxon>Virgibacillus</taxon>
    </lineage>
</organism>
<comment type="caution">
    <text evidence="1">The sequence shown here is derived from an EMBL/GenBank/DDBJ whole genome shotgun (WGS) entry which is preliminary data.</text>
</comment>
<evidence type="ECO:0008006" key="3">
    <source>
        <dbReference type="Google" id="ProtNLM"/>
    </source>
</evidence>
<sequence length="168" mass="19804">MLTNHAKLMQFFAVAKEVTGRKKLQKMIYILQKCHVPFEEKYQFHFYGPYSEELTLRMEELCNLGFVAEEKEDKSNYYQYNYKITGDGLAFLNQFALDMPDMEKQVELLQAKSSRFLELVSTMLYFDDLSKTEAAEKIHIVKPKQNYTADEINEAWTFIDSLQKNPSH</sequence>
<dbReference type="AlphaFoldDB" id="A0A917H895"/>